<dbReference type="OrthoDB" id="345258at2"/>
<feature type="transmembrane region" description="Helical" evidence="1">
    <location>
        <begin position="180"/>
        <end position="197"/>
    </location>
</feature>
<sequence length="383" mass="42780">MKLSVILSLVGTILCIFLAPIQSYIWNGDHSPTAILNIRSNLKTFLDLGKILFPKSSEYYIFGKLFLPVYAGILYGLYRLHAIRRISESSERIYRVLMVLFCIAAFGNSLAYWAAEFWGEIFRTIGFRWIEAPAIFLSLACFIFLGNSIGKKDKLLGISFLLLPIFMIGSTFFFRYLPHGAILPVSLLISGLLLSSSEAPWLIKLRTLLLHLSSNRSIFLLVLAALVCAGAMQLLERMIPISEGNNLPVKMDFRPFSTVDDALTVFTAYGRTGMLLYFWIDMVDMIFPIPLFLAIGAITFRFCAEAGLTTSLSLIPLGFLVFDLLENSIILLVIFEFPNITPVIAALGGTITAYKLGFLFASFFLFVISLVGLSFFRVGKIDP</sequence>
<keyword evidence="3" id="KW-1185">Reference proteome</keyword>
<gene>
    <name evidence="2" type="ORF">LEP1GSC050_3878</name>
</gene>
<feature type="transmembrane region" description="Helical" evidence="1">
    <location>
        <begin position="155"/>
        <end position="174"/>
    </location>
</feature>
<feature type="transmembrane region" description="Helical" evidence="1">
    <location>
        <begin position="59"/>
        <end position="81"/>
    </location>
</feature>
<reference evidence="2" key="1">
    <citation type="submission" date="2013-05" db="EMBL/GenBank/DDBJ databases">
        <authorList>
            <person name="Harkins D.M."/>
            <person name="Durkin A.S."/>
            <person name="Brinkac L.M."/>
            <person name="Haft D.H."/>
            <person name="Selengut J.D."/>
            <person name="Sanka R."/>
            <person name="DePew J."/>
            <person name="Purushe J."/>
            <person name="Hartskeerl R.A."/>
            <person name="Ahmed A."/>
            <person name="van der Linden H."/>
            <person name="Goris M.G.A."/>
            <person name="Vinetz J.M."/>
            <person name="Sutton G.G."/>
            <person name="Nierman W.C."/>
            <person name="Fouts D.E."/>
        </authorList>
    </citation>
    <scope>NUCLEOTIDE SEQUENCE [LARGE SCALE GENOMIC DNA]</scope>
    <source>
        <strain evidence="2">5399</strain>
    </source>
</reference>
<name>T0FAX2_9LEPT</name>
<dbReference type="Proteomes" id="UP000015454">
    <property type="component" value="Unassembled WGS sequence"/>
</dbReference>
<organism evidence="2 3">
    <name type="scientific">Leptospira broomii serovar Hurstbridge str. 5399</name>
    <dbReference type="NCBI Taxonomy" id="1049789"/>
    <lineage>
        <taxon>Bacteria</taxon>
        <taxon>Pseudomonadati</taxon>
        <taxon>Spirochaetota</taxon>
        <taxon>Spirochaetia</taxon>
        <taxon>Leptospirales</taxon>
        <taxon>Leptospiraceae</taxon>
        <taxon>Leptospira</taxon>
    </lineage>
</organism>
<keyword evidence="1" id="KW-0472">Membrane</keyword>
<feature type="transmembrane region" description="Helical" evidence="1">
    <location>
        <begin position="218"/>
        <end position="235"/>
    </location>
</feature>
<dbReference type="AlphaFoldDB" id="T0FAX2"/>
<evidence type="ECO:0000313" key="2">
    <source>
        <dbReference type="EMBL" id="EQA44707.1"/>
    </source>
</evidence>
<dbReference type="EMBL" id="AHMO02000008">
    <property type="protein sequence ID" value="EQA44707.1"/>
    <property type="molecule type" value="Genomic_DNA"/>
</dbReference>
<dbReference type="STRING" id="1049789.LEP1GSC050_3878"/>
<feature type="transmembrane region" description="Helical" evidence="1">
    <location>
        <begin position="127"/>
        <end position="146"/>
    </location>
</feature>
<comment type="caution">
    <text evidence="2">The sequence shown here is derived from an EMBL/GenBank/DDBJ whole genome shotgun (WGS) entry which is preliminary data.</text>
</comment>
<proteinExistence type="predicted"/>
<protein>
    <submittedName>
        <fullName evidence="2">Membrane protein</fullName>
    </submittedName>
</protein>
<keyword evidence="1" id="KW-1133">Transmembrane helix</keyword>
<feature type="transmembrane region" description="Helical" evidence="1">
    <location>
        <begin position="355"/>
        <end position="376"/>
    </location>
</feature>
<accession>T0FAX2</accession>
<feature type="transmembrane region" description="Helical" evidence="1">
    <location>
        <begin position="312"/>
        <end position="335"/>
    </location>
</feature>
<keyword evidence="1" id="KW-0812">Transmembrane</keyword>
<evidence type="ECO:0000313" key="3">
    <source>
        <dbReference type="Proteomes" id="UP000015454"/>
    </source>
</evidence>
<feature type="transmembrane region" description="Helical" evidence="1">
    <location>
        <begin position="93"/>
        <end position="115"/>
    </location>
</feature>
<evidence type="ECO:0000256" key="1">
    <source>
        <dbReference type="SAM" id="Phobius"/>
    </source>
</evidence>
<feature type="transmembrane region" description="Helical" evidence="1">
    <location>
        <begin position="276"/>
        <end position="300"/>
    </location>
</feature>
<dbReference type="RefSeq" id="WP_020987388.1">
    <property type="nucleotide sequence ID" value="NZ_AHMO02000008.1"/>
</dbReference>